<dbReference type="EMBL" id="MLAK01000771">
    <property type="protein sequence ID" value="OHT05044.1"/>
    <property type="molecule type" value="Genomic_DNA"/>
</dbReference>
<dbReference type="AlphaFoldDB" id="A0A1J4K5P2"/>
<evidence type="ECO:0000313" key="9">
    <source>
        <dbReference type="Proteomes" id="UP000179807"/>
    </source>
</evidence>
<keyword evidence="5 7" id="KW-0472">Membrane</keyword>
<keyword evidence="1" id="KW-0808">Transferase</keyword>
<dbReference type="PANTHER" id="PTHR23063:SF52">
    <property type="entry name" value="LYSOPHOSPHATIDYLCHOLINE ACYLTRANSFERASE"/>
    <property type="match status" value="1"/>
</dbReference>
<dbReference type="GeneID" id="94827549"/>
<dbReference type="Proteomes" id="UP000179807">
    <property type="component" value="Unassembled WGS sequence"/>
</dbReference>
<evidence type="ECO:0000256" key="2">
    <source>
        <dbReference type="ARBA" id="ARBA00022692"/>
    </source>
</evidence>
<keyword evidence="4" id="KW-0443">Lipid metabolism</keyword>
<evidence type="ECO:0000256" key="6">
    <source>
        <dbReference type="ARBA" id="ARBA00023315"/>
    </source>
</evidence>
<evidence type="ECO:0000256" key="7">
    <source>
        <dbReference type="SAM" id="Phobius"/>
    </source>
</evidence>
<dbReference type="OrthoDB" id="272512at2759"/>
<dbReference type="GO" id="GO:0016746">
    <property type="term" value="F:acyltransferase activity"/>
    <property type="evidence" value="ECO:0007669"/>
    <property type="project" value="UniProtKB-KW"/>
</dbReference>
<dbReference type="RefSeq" id="XP_068358180.1">
    <property type="nucleotide sequence ID" value="XM_068492845.1"/>
</dbReference>
<protein>
    <recommendedName>
        <fullName evidence="10">Acyltransferase family protein</fullName>
    </recommendedName>
</protein>
<evidence type="ECO:0008006" key="10">
    <source>
        <dbReference type="Google" id="ProtNLM"/>
    </source>
</evidence>
<sequence>MEKFGSFSDQASGVRPFIPIENKMSSGKCTLVYVLGLLKFALAIPSLVTMWINPLLFQFLPIWFIRNFIIRFNHLLHGGFNMILTGNYYTPAVPTPLIKKIIEPQKWKRPNYGDVVFAPLNSFKDLIWMAFTMSPAFLIPIGEDLAVQYTLFPLILKLLFNKDLRNGQFKVKISDFIKQAKDKKKYPVVIFAECAPTNGTGLLKFAKIDCPIPEDTNIQIIGFKRQFEGVSPNRASGSLFKYILQTYGALHEKATALVALEKDVPRHEGRITPEFVEKVREVTGKLLHLPLLELDADTYVEYIRAYREKGKGKVKTQ</sequence>
<gene>
    <name evidence="8" type="ORF">TRFO_06023</name>
</gene>
<keyword evidence="2 7" id="KW-0812">Transmembrane</keyword>
<evidence type="ECO:0000256" key="1">
    <source>
        <dbReference type="ARBA" id="ARBA00022679"/>
    </source>
</evidence>
<proteinExistence type="predicted"/>
<name>A0A1J4K5P2_9EUKA</name>
<reference evidence="8" key="1">
    <citation type="submission" date="2016-10" db="EMBL/GenBank/DDBJ databases">
        <authorList>
            <person name="Benchimol M."/>
            <person name="Almeida L.G."/>
            <person name="Vasconcelos A.T."/>
            <person name="Perreira-Neves A."/>
            <person name="Rosa I.A."/>
            <person name="Tasca T."/>
            <person name="Bogo M.R."/>
            <person name="de Souza W."/>
        </authorList>
    </citation>
    <scope>NUCLEOTIDE SEQUENCE [LARGE SCALE GENOMIC DNA]</scope>
    <source>
        <strain evidence="8">K</strain>
    </source>
</reference>
<accession>A0A1J4K5P2</accession>
<keyword evidence="3 7" id="KW-1133">Transmembrane helix</keyword>
<evidence type="ECO:0000313" key="8">
    <source>
        <dbReference type="EMBL" id="OHT05044.1"/>
    </source>
</evidence>
<keyword evidence="6" id="KW-0012">Acyltransferase</keyword>
<comment type="caution">
    <text evidence="8">The sequence shown here is derived from an EMBL/GenBank/DDBJ whole genome shotgun (WGS) entry which is preliminary data.</text>
</comment>
<evidence type="ECO:0000256" key="5">
    <source>
        <dbReference type="ARBA" id="ARBA00023136"/>
    </source>
</evidence>
<dbReference type="VEuPathDB" id="TrichDB:TRFO_06023"/>
<evidence type="ECO:0000256" key="3">
    <source>
        <dbReference type="ARBA" id="ARBA00022989"/>
    </source>
</evidence>
<dbReference type="GO" id="GO:0006629">
    <property type="term" value="P:lipid metabolic process"/>
    <property type="evidence" value="ECO:0007669"/>
    <property type="project" value="UniProtKB-KW"/>
</dbReference>
<keyword evidence="9" id="KW-1185">Reference proteome</keyword>
<organism evidence="8 9">
    <name type="scientific">Tritrichomonas foetus</name>
    <dbReference type="NCBI Taxonomy" id="1144522"/>
    <lineage>
        <taxon>Eukaryota</taxon>
        <taxon>Metamonada</taxon>
        <taxon>Parabasalia</taxon>
        <taxon>Tritrichomonadida</taxon>
        <taxon>Tritrichomonadidae</taxon>
        <taxon>Tritrichomonas</taxon>
    </lineage>
</organism>
<feature type="transmembrane region" description="Helical" evidence="7">
    <location>
        <begin position="31"/>
        <end position="52"/>
    </location>
</feature>
<dbReference type="PANTHER" id="PTHR23063">
    <property type="entry name" value="PHOSPHOLIPID ACYLTRANSFERASE"/>
    <property type="match status" value="1"/>
</dbReference>
<evidence type="ECO:0000256" key="4">
    <source>
        <dbReference type="ARBA" id="ARBA00023098"/>
    </source>
</evidence>